<evidence type="ECO:0000313" key="3">
    <source>
        <dbReference type="Proteomes" id="UP000494115"/>
    </source>
</evidence>
<dbReference type="Proteomes" id="UP000494115">
    <property type="component" value="Unassembled WGS sequence"/>
</dbReference>
<evidence type="ECO:0000256" key="1">
    <source>
        <dbReference type="SAM" id="MobiDB-lite"/>
    </source>
</evidence>
<name>A0A6S7CTA3_9BURK</name>
<feature type="region of interest" description="Disordered" evidence="1">
    <location>
        <begin position="41"/>
        <end position="86"/>
    </location>
</feature>
<accession>A0A6S7CTA3</accession>
<keyword evidence="3" id="KW-1185">Reference proteome</keyword>
<gene>
    <name evidence="2" type="ORF">LMG28138_02459</name>
</gene>
<organism evidence="2 3">
    <name type="scientific">Pararobbsia alpina</name>
    <dbReference type="NCBI Taxonomy" id="621374"/>
    <lineage>
        <taxon>Bacteria</taxon>
        <taxon>Pseudomonadati</taxon>
        <taxon>Pseudomonadota</taxon>
        <taxon>Betaproteobacteria</taxon>
        <taxon>Burkholderiales</taxon>
        <taxon>Burkholderiaceae</taxon>
        <taxon>Pararobbsia</taxon>
    </lineage>
</organism>
<reference evidence="2 3" key="1">
    <citation type="submission" date="2020-04" db="EMBL/GenBank/DDBJ databases">
        <authorList>
            <person name="De Canck E."/>
        </authorList>
    </citation>
    <scope>NUCLEOTIDE SEQUENCE [LARGE SCALE GENOMIC DNA]</scope>
    <source>
        <strain evidence="2 3">LMG 28138</strain>
    </source>
</reference>
<protein>
    <submittedName>
        <fullName evidence="2">Uncharacterized protein</fullName>
    </submittedName>
</protein>
<sequence>MAVALSRNMAALLFSDECQTSSLPQTFHFLNIGFLLFKKPPNKNKGVRGNNLPLPAELKKRKPNKGMEGLTLTPDGKYLGPAPPAT</sequence>
<dbReference type="AlphaFoldDB" id="A0A6S7CTA3"/>
<evidence type="ECO:0000313" key="2">
    <source>
        <dbReference type="EMBL" id="CAB3787625.1"/>
    </source>
</evidence>
<proteinExistence type="predicted"/>
<dbReference type="EMBL" id="CADIKM010000009">
    <property type="protein sequence ID" value="CAB3787625.1"/>
    <property type="molecule type" value="Genomic_DNA"/>
</dbReference>